<feature type="transmembrane region" description="Helical" evidence="5">
    <location>
        <begin position="194"/>
        <end position="218"/>
    </location>
</feature>
<dbReference type="GO" id="GO:0005886">
    <property type="term" value="C:plasma membrane"/>
    <property type="evidence" value="ECO:0007669"/>
    <property type="project" value="TreeGrafter"/>
</dbReference>
<feature type="transmembrane region" description="Helical" evidence="5">
    <location>
        <begin position="137"/>
        <end position="155"/>
    </location>
</feature>
<evidence type="ECO:0000256" key="5">
    <source>
        <dbReference type="SAM" id="Phobius"/>
    </source>
</evidence>
<dbReference type="PANTHER" id="PTHR23502">
    <property type="entry name" value="MAJOR FACILITATOR SUPERFAMILY"/>
    <property type="match status" value="1"/>
</dbReference>
<feature type="domain" description="Major facilitator superfamily (MFS) profile" evidence="6">
    <location>
        <begin position="70"/>
        <end position="493"/>
    </location>
</feature>
<comment type="subcellular location">
    <subcellularLocation>
        <location evidence="1">Membrane</location>
        <topology evidence="1">Multi-pass membrane protein</topology>
    </subcellularLocation>
</comment>
<dbReference type="GO" id="GO:0022857">
    <property type="term" value="F:transmembrane transporter activity"/>
    <property type="evidence" value="ECO:0007669"/>
    <property type="project" value="InterPro"/>
</dbReference>
<feature type="transmembrane region" description="Helical" evidence="5">
    <location>
        <begin position="378"/>
        <end position="397"/>
    </location>
</feature>
<dbReference type="Proteomes" id="UP000249829">
    <property type="component" value="Unassembled WGS sequence"/>
</dbReference>
<evidence type="ECO:0000256" key="4">
    <source>
        <dbReference type="ARBA" id="ARBA00023136"/>
    </source>
</evidence>
<feature type="transmembrane region" description="Helical" evidence="5">
    <location>
        <begin position="300"/>
        <end position="319"/>
    </location>
</feature>
<dbReference type="STRING" id="1450538.A0A2V5H4I7"/>
<organism evidence="7 8">
    <name type="scientific">Aspergillus violaceofuscus (strain CBS 115571)</name>
    <dbReference type="NCBI Taxonomy" id="1450538"/>
    <lineage>
        <taxon>Eukaryota</taxon>
        <taxon>Fungi</taxon>
        <taxon>Dikarya</taxon>
        <taxon>Ascomycota</taxon>
        <taxon>Pezizomycotina</taxon>
        <taxon>Eurotiomycetes</taxon>
        <taxon>Eurotiomycetidae</taxon>
        <taxon>Eurotiales</taxon>
        <taxon>Aspergillaceae</taxon>
        <taxon>Aspergillus</taxon>
    </lineage>
</organism>
<dbReference type="OMA" id="NSAISIH"/>
<feature type="transmembrane region" description="Helical" evidence="5">
    <location>
        <begin position="403"/>
        <end position="428"/>
    </location>
</feature>
<dbReference type="SUPFAM" id="SSF103473">
    <property type="entry name" value="MFS general substrate transporter"/>
    <property type="match status" value="1"/>
</dbReference>
<name>A0A2V5H4I7_ASPV1</name>
<dbReference type="InterPro" id="IPR020846">
    <property type="entry name" value="MFS_dom"/>
</dbReference>
<evidence type="ECO:0000259" key="6">
    <source>
        <dbReference type="PROSITE" id="PS50850"/>
    </source>
</evidence>
<evidence type="ECO:0000313" key="8">
    <source>
        <dbReference type="Proteomes" id="UP000249829"/>
    </source>
</evidence>
<evidence type="ECO:0000256" key="3">
    <source>
        <dbReference type="ARBA" id="ARBA00022989"/>
    </source>
</evidence>
<protein>
    <submittedName>
        <fullName evidence="7">MFS general substrate transporter</fullName>
    </submittedName>
</protein>
<feature type="transmembrane region" description="Helical" evidence="5">
    <location>
        <begin position="68"/>
        <end position="88"/>
    </location>
</feature>
<dbReference type="Gene3D" id="1.20.1250.20">
    <property type="entry name" value="MFS general substrate transporter like domains"/>
    <property type="match status" value="1"/>
</dbReference>
<keyword evidence="3 5" id="KW-1133">Transmembrane helix</keyword>
<proteinExistence type="predicted"/>
<dbReference type="InterPro" id="IPR011701">
    <property type="entry name" value="MFS"/>
</dbReference>
<dbReference type="AlphaFoldDB" id="A0A2V5H4I7"/>
<evidence type="ECO:0000256" key="2">
    <source>
        <dbReference type="ARBA" id="ARBA00022692"/>
    </source>
</evidence>
<evidence type="ECO:0000313" key="7">
    <source>
        <dbReference type="EMBL" id="PYI18988.1"/>
    </source>
</evidence>
<gene>
    <name evidence="7" type="ORF">BO99DRAFT_385386</name>
</gene>
<feature type="transmembrane region" description="Helical" evidence="5">
    <location>
        <begin position="161"/>
        <end position="182"/>
    </location>
</feature>
<keyword evidence="2 5" id="KW-0812">Transmembrane</keyword>
<keyword evidence="8" id="KW-1185">Reference proteome</keyword>
<feature type="transmembrane region" description="Helical" evidence="5">
    <location>
        <begin position="339"/>
        <end position="357"/>
    </location>
</feature>
<dbReference type="PROSITE" id="PS50850">
    <property type="entry name" value="MFS"/>
    <property type="match status" value="1"/>
</dbReference>
<dbReference type="Pfam" id="PF07690">
    <property type="entry name" value="MFS_1"/>
    <property type="match status" value="1"/>
</dbReference>
<dbReference type="PANTHER" id="PTHR23502:SF47">
    <property type="entry name" value="MAJOR FACILITATOR SUPERFAMILY (MFS) PROFILE DOMAIN-CONTAINING PROTEIN-RELATED"/>
    <property type="match status" value="1"/>
</dbReference>
<dbReference type="EMBL" id="KZ825138">
    <property type="protein sequence ID" value="PYI18988.1"/>
    <property type="molecule type" value="Genomic_DNA"/>
</dbReference>
<evidence type="ECO:0000256" key="1">
    <source>
        <dbReference type="ARBA" id="ARBA00004141"/>
    </source>
</evidence>
<sequence>MPITDAEEAAHQLEVAASDLPPEERKTEYANQAQTQHCERYTYVNNVVTWDGPNDPENPRNWPRAKKLIFTLVASLMIFTVSFASSVFGSANKVVGAEFGASSEVMDLSVTLFVAGFATGPLFWGPFSEVYGNTTPLAVAVLGAAIFQVPLGLAHNVQTVLVSRFLAGAIGSGVLAVGSGMFSKIFGPVSRAVAVGFSSTLMNLGSALGPIVGSYTVVYAGWRWIAWITLILCAVVGFMALCTIRECAGEVLLVRKARRLRKETGNAQLRAPLEEGGIDFTDLVHHHLSKPLRMIVQEPILIIVTVYLTVVYGSFYLAYDMFTYAFERRGWSNTTATLPFIAVYLGQIVAVLLWTAYNRGPFRRKLEKQGYCTPEDRLPPMLWGAVVLPPSLFWFGWAMLTHWIAQVIAAFWVGLGLQLIFITGIVYIIDVYNTCPNSAISIHVVIRSLVSSTFSLWCTPMYDGLGVEWTATVLGAVALLLLPSPFIFRRYGVAIRKSSRFSDAPY</sequence>
<accession>A0A2V5H4I7</accession>
<reference evidence="7 8" key="1">
    <citation type="submission" date="2018-02" db="EMBL/GenBank/DDBJ databases">
        <title>The genomes of Aspergillus section Nigri reveals drivers in fungal speciation.</title>
        <authorList>
            <consortium name="DOE Joint Genome Institute"/>
            <person name="Vesth T.C."/>
            <person name="Nybo J."/>
            <person name="Theobald S."/>
            <person name="Brandl J."/>
            <person name="Frisvad J.C."/>
            <person name="Nielsen K.F."/>
            <person name="Lyhne E.K."/>
            <person name="Kogle M.E."/>
            <person name="Kuo A."/>
            <person name="Riley R."/>
            <person name="Clum A."/>
            <person name="Nolan M."/>
            <person name="Lipzen A."/>
            <person name="Salamov A."/>
            <person name="Henrissat B."/>
            <person name="Wiebenga A."/>
            <person name="De vries R.P."/>
            <person name="Grigoriev I.V."/>
            <person name="Mortensen U.H."/>
            <person name="Andersen M.R."/>
            <person name="Baker S.E."/>
        </authorList>
    </citation>
    <scope>NUCLEOTIDE SEQUENCE [LARGE SCALE GENOMIC DNA]</scope>
    <source>
        <strain evidence="7 8">CBS 115571</strain>
    </source>
</reference>
<feature type="transmembrane region" description="Helical" evidence="5">
    <location>
        <begin position="224"/>
        <end position="253"/>
    </location>
</feature>
<dbReference type="InterPro" id="IPR036259">
    <property type="entry name" value="MFS_trans_sf"/>
</dbReference>
<feature type="transmembrane region" description="Helical" evidence="5">
    <location>
        <begin position="469"/>
        <end position="488"/>
    </location>
</feature>
<keyword evidence="4 5" id="KW-0472">Membrane</keyword>